<dbReference type="InParanoid" id="A0A804I132"/>
<organism evidence="5 6">
    <name type="scientific">Musa acuminata subsp. malaccensis</name>
    <name type="common">Wild banana</name>
    <name type="synonym">Musa malaccensis</name>
    <dbReference type="NCBI Taxonomy" id="214687"/>
    <lineage>
        <taxon>Eukaryota</taxon>
        <taxon>Viridiplantae</taxon>
        <taxon>Streptophyta</taxon>
        <taxon>Embryophyta</taxon>
        <taxon>Tracheophyta</taxon>
        <taxon>Spermatophyta</taxon>
        <taxon>Magnoliopsida</taxon>
        <taxon>Liliopsida</taxon>
        <taxon>Zingiberales</taxon>
        <taxon>Musaceae</taxon>
        <taxon>Musa</taxon>
    </lineage>
</organism>
<dbReference type="AlphaFoldDB" id="A0A804I132"/>
<feature type="domain" description="C2H2-type" evidence="3">
    <location>
        <begin position="78"/>
        <end position="105"/>
    </location>
</feature>
<proteinExistence type="predicted"/>
<keyword evidence="1" id="KW-0862">Zinc</keyword>
<reference evidence="4" key="1">
    <citation type="submission" date="2021-03" db="EMBL/GenBank/DDBJ databases">
        <authorList>
            <consortium name="Genoscope - CEA"/>
            <person name="William W."/>
        </authorList>
    </citation>
    <scope>NUCLEOTIDE SEQUENCE</scope>
    <source>
        <strain evidence="4">Doubled-haploid Pahang</strain>
    </source>
</reference>
<protein>
    <submittedName>
        <fullName evidence="4">(wild Malaysian banana) hypothetical protein</fullName>
    </submittedName>
</protein>
<dbReference type="InterPro" id="IPR044291">
    <property type="entry name" value="GIS/GIS2/ZFP8"/>
</dbReference>
<dbReference type="GO" id="GO:0008270">
    <property type="term" value="F:zinc ion binding"/>
    <property type="evidence" value="ECO:0007669"/>
    <property type="project" value="UniProtKB-KW"/>
</dbReference>
<name>A0A804I132_MUSAM</name>
<accession>A0A804I132</accession>
<evidence type="ECO:0000313" key="4">
    <source>
        <dbReference type="EMBL" id="CAG1861597.1"/>
    </source>
</evidence>
<keyword evidence="1" id="KW-0863">Zinc-finger</keyword>
<dbReference type="GO" id="GO:0010090">
    <property type="term" value="P:trichome morphogenesis"/>
    <property type="evidence" value="ECO:0007669"/>
    <property type="project" value="InterPro"/>
</dbReference>
<dbReference type="FunCoup" id="A0A804I132">
    <property type="interactions" value="35"/>
</dbReference>
<dbReference type="OrthoDB" id="9442240at2759"/>
<gene>
    <name evidence="4" type="ORF">GSMUA_64910.1</name>
</gene>
<dbReference type="PANTHER" id="PTHR46547:SF7">
    <property type="entry name" value="ZINC FINGER PROTEIN GIS"/>
    <property type="match status" value="1"/>
</dbReference>
<dbReference type="EnsemblPlants" id="Ma02_t09850.1">
    <property type="protein sequence ID" value="Ma02_p09850.1"/>
    <property type="gene ID" value="Ma02_g09850"/>
</dbReference>
<keyword evidence="6" id="KW-1185">Reference proteome</keyword>
<evidence type="ECO:0000259" key="3">
    <source>
        <dbReference type="PROSITE" id="PS50157"/>
    </source>
</evidence>
<dbReference type="InterPro" id="IPR013087">
    <property type="entry name" value="Znf_C2H2_type"/>
</dbReference>
<sequence length="268" mass="29059">MGERETRDFMNLDSFSHLPFIRPARERASTTASGVRLFGVEVPHVPDNGEKSSKDLTTNPDSATVCSPGSGSESRRRFVCHYCCRHFPTSQALGGHQNAHKRERQHAKSAQLYPDMAAALHHQPSTVDGHNVHGLSHYHRHHPCFGLDFPTIPHYPSWRASTSVGARFLGSATQPINTSPFPWRVPAAVHGGTNMGLVHADRVMPLPLTKGDESRVGGAGGGFGWSGNAAISASSSSSSSITTTTSSSSRFYYEMQSVTETVNLDLHL</sequence>
<dbReference type="PROSITE" id="PS50157">
    <property type="entry name" value="ZINC_FINGER_C2H2_2"/>
    <property type="match status" value="1"/>
</dbReference>
<dbReference type="EMBL" id="HG996467">
    <property type="protein sequence ID" value="CAG1861597.1"/>
    <property type="molecule type" value="Genomic_DNA"/>
</dbReference>
<evidence type="ECO:0000256" key="2">
    <source>
        <dbReference type="SAM" id="MobiDB-lite"/>
    </source>
</evidence>
<dbReference type="Proteomes" id="UP000012960">
    <property type="component" value="Unplaced"/>
</dbReference>
<dbReference type="GO" id="GO:0009739">
    <property type="term" value="P:response to gibberellin"/>
    <property type="evidence" value="ECO:0007669"/>
    <property type="project" value="InterPro"/>
</dbReference>
<feature type="compositionally biased region" description="Polar residues" evidence="2">
    <location>
        <begin position="55"/>
        <end position="69"/>
    </location>
</feature>
<reference evidence="5" key="2">
    <citation type="submission" date="2021-05" db="UniProtKB">
        <authorList>
            <consortium name="EnsemblPlants"/>
        </authorList>
    </citation>
    <scope>IDENTIFICATION</scope>
    <source>
        <strain evidence="5">subsp. malaccensis</strain>
    </source>
</reference>
<evidence type="ECO:0000313" key="6">
    <source>
        <dbReference type="Proteomes" id="UP000012960"/>
    </source>
</evidence>
<evidence type="ECO:0000256" key="1">
    <source>
        <dbReference type="PROSITE-ProRule" id="PRU00042"/>
    </source>
</evidence>
<evidence type="ECO:0000313" key="5">
    <source>
        <dbReference type="EnsemblPlants" id="Ma02_p09850.1"/>
    </source>
</evidence>
<dbReference type="OMA" id="RRRFVCH"/>
<dbReference type="GO" id="GO:0003700">
    <property type="term" value="F:DNA-binding transcription factor activity"/>
    <property type="evidence" value="ECO:0007669"/>
    <property type="project" value="InterPro"/>
</dbReference>
<keyword evidence="1" id="KW-0479">Metal-binding</keyword>
<dbReference type="KEGG" id="mus:103976386"/>
<dbReference type="Gramene" id="Ma02_t09850.1">
    <property type="protein sequence ID" value="Ma02_p09850.1"/>
    <property type="gene ID" value="Ma02_g09850"/>
</dbReference>
<dbReference type="PANTHER" id="PTHR46547">
    <property type="entry name" value="ZINC FINGER PROTEIN GIS"/>
    <property type="match status" value="1"/>
</dbReference>
<dbReference type="PROSITE" id="PS00028">
    <property type="entry name" value="ZINC_FINGER_C2H2_1"/>
    <property type="match status" value="1"/>
</dbReference>
<feature type="region of interest" description="Disordered" evidence="2">
    <location>
        <begin position="42"/>
        <end position="69"/>
    </location>
</feature>